<dbReference type="Proteomes" id="UP000003490">
    <property type="component" value="Unassembled WGS sequence"/>
</dbReference>
<reference evidence="1 2" key="2">
    <citation type="submission" date="2007-08" db="EMBL/GenBank/DDBJ databases">
        <authorList>
            <person name="Fulton L."/>
            <person name="Clifton S."/>
            <person name="Fulton B."/>
            <person name="Xu J."/>
            <person name="Minx P."/>
            <person name="Pepin K.H."/>
            <person name="Johnson M."/>
            <person name="Thiruvilangam P."/>
            <person name="Bhonagiri V."/>
            <person name="Nash W.E."/>
            <person name="Wang C."/>
            <person name="Mardis E.R."/>
            <person name="Wilson R.K."/>
        </authorList>
    </citation>
    <scope>NUCLEOTIDE SEQUENCE [LARGE SCALE GENOMIC DNA]</scope>
    <source>
        <strain evidence="1 2">DSM 753</strain>
    </source>
</reference>
<evidence type="ECO:0000313" key="1">
    <source>
        <dbReference type="EMBL" id="EDO62449.1"/>
    </source>
</evidence>
<dbReference type="HOGENOM" id="CLU_1486624_0_0_9"/>
<name>A7VPU4_9FIRM</name>
<sequence>MTIQDVRLFPQGYSAIAVHPELIRGEPSVLLMDIGGWTMDLMRLDNGILDASACRSLELGMIRCIDEAKEQVRRETGLSVTDAQVERVLAGQSCSMDENARTIVQKQGRIYTEALLSAAMEAGFDLKAVPAVMLGGGASVIQRGIRPQDGLRRVFTLLDDKVNAEGFERILGQFSGGVSKK</sequence>
<dbReference type="AlphaFoldDB" id="A7VPU4"/>
<dbReference type="Gene3D" id="3.30.420.40">
    <property type="match status" value="1"/>
</dbReference>
<dbReference type="EMBL" id="ABCB02000014">
    <property type="protein sequence ID" value="EDO62449.1"/>
    <property type="molecule type" value="Genomic_DNA"/>
</dbReference>
<dbReference type="InterPro" id="IPR043129">
    <property type="entry name" value="ATPase_NBD"/>
</dbReference>
<gene>
    <name evidence="1" type="ORF">CLOLEP_00571</name>
</gene>
<evidence type="ECO:0008006" key="3">
    <source>
        <dbReference type="Google" id="ProtNLM"/>
    </source>
</evidence>
<reference evidence="1 2" key="1">
    <citation type="submission" date="2007-08" db="EMBL/GenBank/DDBJ databases">
        <title>Draft genome sequence of Clostridium leptum (DSM 753).</title>
        <authorList>
            <person name="Sudarsanam P."/>
            <person name="Ley R."/>
            <person name="Guruge J."/>
            <person name="Turnbaugh P.J."/>
            <person name="Mahowald M."/>
            <person name="Liep D."/>
            <person name="Gordon J."/>
        </authorList>
    </citation>
    <scope>NUCLEOTIDE SEQUENCE [LARGE SCALE GENOMIC DNA]</scope>
    <source>
        <strain evidence="1 2">DSM 753</strain>
    </source>
</reference>
<dbReference type="eggNOG" id="ENOG502Z80J">
    <property type="taxonomic scope" value="Bacteria"/>
</dbReference>
<accession>A7VPU4</accession>
<dbReference type="SUPFAM" id="SSF53067">
    <property type="entry name" value="Actin-like ATPase domain"/>
    <property type="match status" value="1"/>
</dbReference>
<comment type="caution">
    <text evidence="1">The sequence shown here is derived from an EMBL/GenBank/DDBJ whole genome shotgun (WGS) entry which is preliminary data.</text>
</comment>
<evidence type="ECO:0000313" key="2">
    <source>
        <dbReference type="Proteomes" id="UP000003490"/>
    </source>
</evidence>
<organism evidence="1 2">
    <name type="scientific">[Clostridium] leptum DSM 753</name>
    <dbReference type="NCBI Taxonomy" id="428125"/>
    <lineage>
        <taxon>Bacteria</taxon>
        <taxon>Bacillati</taxon>
        <taxon>Bacillota</taxon>
        <taxon>Clostridia</taxon>
        <taxon>Eubacteriales</taxon>
        <taxon>Oscillospiraceae</taxon>
        <taxon>Oscillospiraceae incertae sedis</taxon>
    </lineage>
</organism>
<proteinExistence type="predicted"/>
<protein>
    <recommendedName>
        <fullName evidence="3">Actin-like protein N-terminal domain-containing protein</fullName>
    </recommendedName>
</protein>